<dbReference type="Proteomes" id="UP000287188">
    <property type="component" value="Unassembled WGS sequence"/>
</dbReference>
<keyword evidence="6" id="KW-1185">Reference proteome</keyword>
<evidence type="ECO:0000256" key="2">
    <source>
        <dbReference type="PIRSR" id="PIRSR000097-2"/>
    </source>
</evidence>
<evidence type="ECO:0000313" key="5">
    <source>
        <dbReference type="EMBL" id="GCE22000.1"/>
    </source>
</evidence>
<dbReference type="GO" id="GO:0016491">
    <property type="term" value="F:oxidoreductase activity"/>
    <property type="evidence" value="ECO:0007669"/>
    <property type="project" value="InterPro"/>
</dbReference>
<feature type="binding site" evidence="2">
    <location>
        <position position="116"/>
    </location>
    <ligand>
        <name>substrate</name>
    </ligand>
</feature>
<dbReference type="PRINTS" id="PR00069">
    <property type="entry name" value="ALDKETRDTASE"/>
</dbReference>
<organism evidence="5 6">
    <name type="scientific">Dictyobacter kobayashii</name>
    <dbReference type="NCBI Taxonomy" id="2014872"/>
    <lineage>
        <taxon>Bacteria</taxon>
        <taxon>Bacillati</taxon>
        <taxon>Chloroflexota</taxon>
        <taxon>Ktedonobacteria</taxon>
        <taxon>Ktedonobacterales</taxon>
        <taxon>Dictyobacteraceae</taxon>
        <taxon>Dictyobacter</taxon>
    </lineage>
</organism>
<dbReference type="InterPro" id="IPR023210">
    <property type="entry name" value="NADP_OxRdtase_dom"/>
</dbReference>
<dbReference type="PANTHER" id="PTHR43638">
    <property type="entry name" value="OXIDOREDUCTASE, ALDO/KETO REDUCTASE FAMILY PROTEIN"/>
    <property type="match status" value="1"/>
</dbReference>
<sequence>MAPTALPTVRLPSGDTIPVLGQGTWGMAEDARRRKEEIAALRLGLNLGMTVIDTAEMYADGAAEELVGEALAGRRDEAFLVSKVLPQNATRRGTIAACERSLHRLGTDHLDLYLLHWRGQIPLEETLDAFEILVRMGKIRLWGVSNFAILDLEELLALPGGAAVTTDQVLYNLTRRGIEYDLLPWCRTLGLPIMAYSPIEQGRLLGHPVLREVAARHGVTPAQIALAWVLRHSGLNTIPRAGTTAHVRENHAALDVHLTEQDLAQLDLAFPAPTGPSPLEML</sequence>
<dbReference type="PIRSF" id="PIRSF000097">
    <property type="entry name" value="AKR"/>
    <property type="match status" value="1"/>
</dbReference>
<feature type="domain" description="NADP-dependent oxidoreductase" evidence="4">
    <location>
        <begin position="20"/>
        <end position="267"/>
    </location>
</feature>
<dbReference type="EMBL" id="BIFS01000002">
    <property type="protein sequence ID" value="GCE22000.1"/>
    <property type="molecule type" value="Genomic_DNA"/>
</dbReference>
<protein>
    <recommendedName>
        <fullName evidence="4">NADP-dependent oxidoreductase domain-containing protein</fullName>
    </recommendedName>
</protein>
<comment type="caution">
    <text evidence="5">The sequence shown here is derived from an EMBL/GenBank/DDBJ whole genome shotgun (WGS) entry which is preliminary data.</text>
</comment>
<dbReference type="PANTHER" id="PTHR43638:SF3">
    <property type="entry name" value="ALDEHYDE REDUCTASE"/>
    <property type="match status" value="1"/>
</dbReference>
<evidence type="ECO:0000313" key="6">
    <source>
        <dbReference type="Proteomes" id="UP000287188"/>
    </source>
</evidence>
<dbReference type="OrthoDB" id="9804790at2"/>
<dbReference type="CDD" id="cd19138">
    <property type="entry name" value="AKR_YeaE"/>
    <property type="match status" value="1"/>
</dbReference>
<dbReference type="SUPFAM" id="SSF51430">
    <property type="entry name" value="NAD(P)-linked oxidoreductase"/>
    <property type="match status" value="1"/>
</dbReference>
<dbReference type="RefSeq" id="WP_126554489.1">
    <property type="nucleotide sequence ID" value="NZ_BIFS01000002.1"/>
</dbReference>
<dbReference type="InterPro" id="IPR036812">
    <property type="entry name" value="NAD(P)_OxRdtase_dom_sf"/>
</dbReference>
<accession>A0A402ASC5</accession>
<reference evidence="6" key="1">
    <citation type="submission" date="2018-12" db="EMBL/GenBank/DDBJ databases">
        <title>Tengunoibacter tsumagoiensis gen. nov., sp. nov., Dictyobacter kobayashii sp. nov., D. alpinus sp. nov., and D. joshuensis sp. nov. and description of Dictyobacteraceae fam. nov. within the order Ktedonobacterales isolated from Tengu-no-mugimeshi.</title>
        <authorList>
            <person name="Wang C.M."/>
            <person name="Zheng Y."/>
            <person name="Sakai Y."/>
            <person name="Toyoda A."/>
            <person name="Minakuchi Y."/>
            <person name="Abe K."/>
            <person name="Yokota A."/>
            <person name="Yabe S."/>
        </authorList>
    </citation>
    <scope>NUCLEOTIDE SEQUENCE [LARGE SCALE GENOMIC DNA]</scope>
    <source>
        <strain evidence="6">Uno11</strain>
    </source>
</reference>
<evidence type="ECO:0000256" key="1">
    <source>
        <dbReference type="PIRSR" id="PIRSR000097-1"/>
    </source>
</evidence>
<name>A0A402ASC5_9CHLR</name>
<gene>
    <name evidence="5" type="ORF">KDK_58000</name>
</gene>
<dbReference type="AlphaFoldDB" id="A0A402ASC5"/>
<feature type="site" description="Lowers pKa of active site Tyr" evidence="3">
    <location>
        <position position="83"/>
    </location>
</feature>
<dbReference type="Pfam" id="PF00248">
    <property type="entry name" value="Aldo_ket_red"/>
    <property type="match status" value="1"/>
</dbReference>
<dbReference type="InterPro" id="IPR020471">
    <property type="entry name" value="AKR"/>
</dbReference>
<evidence type="ECO:0000259" key="4">
    <source>
        <dbReference type="Pfam" id="PF00248"/>
    </source>
</evidence>
<evidence type="ECO:0000256" key="3">
    <source>
        <dbReference type="PIRSR" id="PIRSR000097-3"/>
    </source>
</evidence>
<dbReference type="Gene3D" id="3.20.20.100">
    <property type="entry name" value="NADP-dependent oxidoreductase domain"/>
    <property type="match status" value="1"/>
</dbReference>
<proteinExistence type="predicted"/>
<feature type="active site" description="Proton donor" evidence="1">
    <location>
        <position position="58"/>
    </location>
</feature>